<dbReference type="Proteomes" id="UP000053732">
    <property type="component" value="Unassembled WGS sequence"/>
</dbReference>
<name>A0A0G4NSP0_PENC3</name>
<dbReference type="GO" id="GO:0004356">
    <property type="term" value="F:glutamine synthetase activity"/>
    <property type="evidence" value="ECO:0007669"/>
    <property type="project" value="InterPro"/>
</dbReference>
<dbReference type="EMBL" id="HG793134">
    <property type="protein sequence ID" value="CRL17115.1"/>
    <property type="molecule type" value="Genomic_DNA"/>
</dbReference>
<dbReference type="AlphaFoldDB" id="A0A0G4NSP0"/>
<keyword evidence="4" id="KW-1185">Reference proteome</keyword>
<dbReference type="SUPFAM" id="SSF55931">
    <property type="entry name" value="Glutamine synthetase/guanido kinase"/>
    <property type="match status" value="1"/>
</dbReference>
<accession>A0A0G4NSP0</accession>
<evidence type="ECO:0000313" key="3">
    <source>
        <dbReference type="EMBL" id="CRL17115.1"/>
    </source>
</evidence>
<dbReference type="Pfam" id="PF00120">
    <property type="entry name" value="Gln-synt_C"/>
    <property type="match status" value="1"/>
</dbReference>
<dbReference type="InterPro" id="IPR008146">
    <property type="entry name" value="Gln_synth_cat_dom"/>
</dbReference>
<feature type="domain" description="GS catalytic" evidence="2">
    <location>
        <begin position="14"/>
        <end position="62"/>
    </location>
</feature>
<reference evidence="3 4" key="1">
    <citation type="journal article" date="2014" name="Nat. Commun.">
        <title>Multiple recent horizontal transfers of a large genomic region in cheese making fungi.</title>
        <authorList>
            <person name="Cheeseman K."/>
            <person name="Ropars J."/>
            <person name="Renault P."/>
            <person name="Dupont J."/>
            <person name="Gouzy J."/>
            <person name="Branca A."/>
            <person name="Abraham A.L."/>
            <person name="Ceppi M."/>
            <person name="Conseiller E."/>
            <person name="Debuchy R."/>
            <person name="Malagnac F."/>
            <person name="Goarin A."/>
            <person name="Silar P."/>
            <person name="Lacoste S."/>
            <person name="Sallet E."/>
            <person name="Bensimon A."/>
            <person name="Giraud T."/>
            <person name="Brygoo Y."/>
        </authorList>
    </citation>
    <scope>NUCLEOTIDE SEQUENCE [LARGE SCALE GENOMIC DNA]</scope>
    <source>
        <strain evidence="4">FM 013</strain>
    </source>
</reference>
<comment type="similarity">
    <text evidence="1">Belongs to the glutamine synthetase family.</text>
</comment>
<organism evidence="3 4">
    <name type="scientific">Penicillium camemberti (strain FM 013)</name>
    <dbReference type="NCBI Taxonomy" id="1429867"/>
    <lineage>
        <taxon>Eukaryota</taxon>
        <taxon>Fungi</taxon>
        <taxon>Dikarya</taxon>
        <taxon>Ascomycota</taxon>
        <taxon>Pezizomycotina</taxon>
        <taxon>Eurotiomycetes</taxon>
        <taxon>Eurotiomycetidae</taxon>
        <taxon>Eurotiales</taxon>
        <taxon>Aspergillaceae</taxon>
        <taxon>Penicillium</taxon>
    </lineage>
</organism>
<gene>
    <name evidence="3" type="ORF">PCAMFM013_S001g000075</name>
</gene>
<evidence type="ECO:0000313" key="4">
    <source>
        <dbReference type="Proteomes" id="UP000053732"/>
    </source>
</evidence>
<protein>
    <submittedName>
        <fullName evidence="3">Str. FM013</fullName>
    </submittedName>
</protein>
<sequence length="71" mass="8672">MDESIRVQYGMDKGMPGTFKEALDCLKMDFAVKTWMAEDLLKWFISVKDKEVEEFRKMTDEQRRFRFLDYF</sequence>
<dbReference type="STRING" id="1429867.A0A0G4NSP0"/>
<evidence type="ECO:0000256" key="1">
    <source>
        <dbReference type="RuleBase" id="RU000384"/>
    </source>
</evidence>
<proteinExistence type="inferred from homology"/>
<dbReference type="InterPro" id="IPR014746">
    <property type="entry name" value="Gln_synth/guanido_kin_cat_dom"/>
</dbReference>
<dbReference type="Gene3D" id="3.30.590.10">
    <property type="entry name" value="Glutamine synthetase/guanido kinase, catalytic domain"/>
    <property type="match status" value="1"/>
</dbReference>
<evidence type="ECO:0000259" key="2">
    <source>
        <dbReference type="Pfam" id="PF00120"/>
    </source>
</evidence>